<sequence>MTLQHFKSVIVPLDGSENALRALDYAAALAKANGMALHLLHVSPPTPTELMKAMGYSQRLRRLADASMGDFVELRQEAGEQVLAAARERLPADMAPVEAIRSGDPAHAILEYLESQDDAVIVMGRRGLSHFRELLMGSVSEKVLHLATCPVTILR</sequence>
<dbReference type="Gene3D" id="3.40.50.620">
    <property type="entry name" value="HUPs"/>
    <property type="match status" value="1"/>
</dbReference>
<dbReference type="InterPro" id="IPR006015">
    <property type="entry name" value="Universal_stress_UspA"/>
</dbReference>
<gene>
    <name evidence="3" type="ORF">DFR31_0379</name>
</gene>
<evidence type="ECO:0000256" key="1">
    <source>
        <dbReference type="ARBA" id="ARBA00008791"/>
    </source>
</evidence>
<comment type="caution">
    <text evidence="3">The sequence shown here is derived from an EMBL/GenBank/DDBJ whole genome shotgun (WGS) entry which is preliminary data.</text>
</comment>
<dbReference type="PANTHER" id="PTHR46268">
    <property type="entry name" value="STRESS RESPONSE PROTEIN NHAX"/>
    <property type="match status" value="1"/>
</dbReference>
<evidence type="ECO:0000313" key="3">
    <source>
        <dbReference type="EMBL" id="RLK50479.1"/>
    </source>
</evidence>
<dbReference type="CDD" id="cd00293">
    <property type="entry name" value="USP-like"/>
    <property type="match status" value="1"/>
</dbReference>
<dbReference type="RefSeq" id="WP_121440968.1">
    <property type="nucleotide sequence ID" value="NZ_RCDA01000001.1"/>
</dbReference>
<protein>
    <submittedName>
        <fullName evidence="3">Nucleotide-binding universal stress UspA family protein</fullName>
    </submittedName>
</protein>
<comment type="similarity">
    <text evidence="1">Belongs to the universal stress protein A family.</text>
</comment>
<dbReference type="PRINTS" id="PR01438">
    <property type="entry name" value="UNVRSLSTRESS"/>
</dbReference>
<dbReference type="Proteomes" id="UP000275461">
    <property type="component" value="Unassembled WGS sequence"/>
</dbReference>
<dbReference type="AlphaFoldDB" id="A0A498C609"/>
<proteinExistence type="inferred from homology"/>
<accession>A0A498C609</accession>
<dbReference type="PANTHER" id="PTHR46268:SF6">
    <property type="entry name" value="UNIVERSAL STRESS PROTEIN UP12"/>
    <property type="match status" value="1"/>
</dbReference>
<dbReference type="Pfam" id="PF00582">
    <property type="entry name" value="Usp"/>
    <property type="match status" value="1"/>
</dbReference>
<reference evidence="3 4" key="1">
    <citation type="submission" date="2018-10" db="EMBL/GenBank/DDBJ databases">
        <title>Genomic Encyclopedia of Type Strains, Phase IV (KMG-IV): sequencing the most valuable type-strain genomes for metagenomic binning, comparative biology and taxonomic classification.</title>
        <authorList>
            <person name="Goeker M."/>
        </authorList>
    </citation>
    <scope>NUCLEOTIDE SEQUENCE [LARGE SCALE GENOMIC DNA]</scope>
    <source>
        <strain evidence="3 4">DSM 12769</strain>
    </source>
</reference>
<keyword evidence="4" id="KW-1185">Reference proteome</keyword>
<dbReference type="SUPFAM" id="SSF52402">
    <property type="entry name" value="Adenine nucleotide alpha hydrolases-like"/>
    <property type="match status" value="1"/>
</dbReference>
<organism evidence="3 4">
    <name type="scientific">Alkalispirillum mobile</name>
    <dbReference type="NCBI Taxonomy" id="85925"/>
    <lineage>
        <taxon>Bacteria</taxon>
        <taxon>Pseudomonadati</taxon>
        <taxon>Pseudomonadota</taxon>
        <taxon>Gammaproteobacteria</taxon>
        <taxon>Chromatiales</taxon>
        <taxon>Ectothiorhodospiraceae</taxon>
        <taxon>Alkalispirillum</taxon>
    </lineage>
</organism>
<dbReference type="EMBL" id="RCDA01000001">
    <property type="protein sequence ID" value="RLK50479.1"/>
    <property type="molecule type" value="Genomic_DNA"/>
</dbReference>
<name>A0A498C609_9GAMM</name>
<feature type="domain" description="UspA" evidence="2">
    <location>
        <begin position="6"/>
        <end position="155"/>
    </location>
</feature>
<dbReference type="InterPro" id="IPR014729">
    <property type="entry name" value="Rossmann-like_a/b/a_fold"/>
</dbReference>
<dbReference type="InterPro" id="IPR006016">
    <property type="entry name" value="UspA"/>
</dbReference>
<evidence type="ECO:0000313" key="4">
    <source>
        <dbReference type="Proteomes" id="UP000275461"/>
    </source>
</evidence>
<dbReference type="OrthoDB" id="5567285at2"/>
<evidence type="ECO:0000259" key="2">
    <source>
        <dbReference type="Pfam" id="PF00582"/>
    </source>
</evidence>